<dbReference type="InterPro" id="IPR002492">
    <property type="entry name" value="Transposase_Tc1-like"/>
</dbReference>
<dbReference type="InterPro" id="IPR036397">
    <property type="entry name" value="RNaseH_sf"/>
</dbReference>
<sequence>MNSHLTIGERWRVIPLRLDQGLGFRDIARRMHCTYQTVRNILQLFHETNDVVELEGRGVGNSYPQETATQLSNRFYRRTGRFVTPQTIRNYRRRWGFRAVHTRIQPLLTQRHAAQRLAFCQQYIYDDWRRVIFADEKIFEVDATGIVYWIPYGRPRPTTFRSQVQYQVAVFGAVWYNNKSNLVFIQGRTNTSTFVEYLEDGLHSHRRLIRNYYFIHDRPTWAHTVTAH</sequence>
<evidence type="ECO:0000259" key="1">
    <source>
        <dbReference type="Pfam" id="PF01498"/>
    </source>
</evidence>
<dbReference type="Pfam" id="PF01498">
    <property type="entry name" value="HTH_Tnp_Tc3_2"/>
    <property type="match status" value="1"/>
</dbReference>
<evidence type="ECO:0000313" key="3">
    <source>
        <dbReference type="Proteomes" id="UP000663823"/>
    </source>
</evidence>
<dbReference type="GO" id="GO:0003677">
    <property type="term" value="F:DNA binding"/>
    <property type="evidence" value="ECO:0007669"/>
    <property type="project" value="InterPro"/>
</dbReference>
<dbReference type="AlphaFoldDB" id="A0A819FJV0"/>
<accession>A0A819FJV0</accession>
<dbReference type="SUPFAM" id="SSF46689">
    <property type="entry name" value="Homeodomain-like"/>
    <property type="match status" value="1"/>
</dbReference>
<name>A0A819FJV0_9BILA</name>
<dbReference type="EMBL" id="CAJOAX010003674">
    <property type="protein sequence ID" value="CAF3867032.1"/>
    <property type="molecule type" value="Genomic_DNA"/>
</dbReference>
<feature type="domain" description="Transposase Tc1-like" evidence="1">
    <location>
        <begin position="62"/>
        <end position="123"/>
    </location>
</feature>
<dbReference type="InterPro" id="IPR009057">
    <property type="entry name" value="Homeodomain-like_sf"/>
</dbReference>
<dbReference type="GO" id="GO:0015074">
    <property type="term" value="P:DNA integration"/>
    <property type="evidence" value="ECO:0007669"/>
    <property type="project" value="InterPro"/>
</dbReference>
<reference evidence="2" key="1">
    <citation type="submission" date="2021-02" db="EMBL/GenBank/DDBJ databases">
        <authorList>
            <person name="Nowell W R."/>
        </authorList>
    </citation>
    <scope>NUCLEOTIDE SEQUENCE</scope>
</reference>
<proteinExistence type="predicted"/>
<dbReference type="Proteomes" id="UP000663823">
    <property type="component" value="Unassembled WGS sequence"/>
</dbReference>
<dbReference type="Gene3D" id="3.30.420.10">
    <property type="entry name" value="Ribonuclease H-like superfamily/Ribonuclease H"/>
    <property type="match status" value="1"/>
</dbReference>
<evidence type="ECO:0000313" key="2">
    <source>
        <dbReference type="EMBL" id="CAF3867032.1"/>
    </source>
</evidence>
<comment type="caution">
    <text evidence="2">The sequence shown here is derived from an EMBL/GenBank/DDBJ whole genome shotgun (WGS) entry which is preliminary data.</text>
</comment>
<dbReference type="GO" id="GO:0006313">
    <property type="term" value="P:DNA transposition"/>
    <property type="evidence" value="ECO:0007669"/>
    <property type="project" value="InterPro"/>
</dbReference>
<organism evidence="2 3">
    <name type="scientific">Rotaria sordida</name>
    <dbReference type="NCBI Taxonomy" id="392033"/>
    <lineage>
        <taxon>Eukaryota</taxon>
        <taxon>Metazoa</taxon>
        <taxon>Spiralia</taxon>
        <taxon>Gnathifera</taxon>
        <taxon>Rotifera</taxon>
        <taxon>Eurotatoria</taxon>
        <taxon>Bdelloidea</taxon>
        <taxon>Philodinida</taxon>
        <taxon>Philodinidae</taxon>
        <taxon>Rotaria</taxon>
    </lineage>
</organism>
<gene>
    <name evidence="2" type="ORF">OTI717_LOCUS22010</name>
</gene>
<protein>
    <recommendedName>
        <fullName evidence="1">Transposase Tc1-like domain-containing protein</fullName>
    </recommendedName>
</protein>
<dbReference type="Pfam" id="PF13384">
    <property type="entry name" value="HTH_23"/>
    <property type="match status" value="1"/>
</dbReference>